<dbReference type="PANTHER" id="PTHR40599:SF1">
    <property type="entry name" value="[CITRATE [PRO-3S]-LYASE] LIGASE"/>
    <property type="match status" value="1"/>
</dbReference>
<dbReference type="InterPro" id="IPR005216">
    <property type="entry name" value="Citrate_lyase_ligase"/>
</dbReference>
<sequence>MLSLATRSLFTDAKLRVVNGMDLKFLWLDIERFLLENELKIDRAIKKFVLATSLDDGRIVASAGLDENVIKCVCVDKKYRGTELSLKVGTEIVKQGLEARYDDLFLYTKQENSKKFRGWGFSPLVEIPGAVTFMEYNRNRLSDYLENLSRKKKEGGRVGSVVMNANPFTNGHRYLVERACRECDWVHVFLVKEDVSYFSYQDRLNLVREGLCDIANVIIHEGSDYIVSHVTFPQYFLKDDDQVNQQASAVDALMFRQYIGPALGITVRYVGTEPLDKTTRMYNRVLKKYLSESLCVQKSIQLEEIVRIKCDGKVVSASRVRELIKEHQYESVRSLVPCSTFAFIKQNFMSSDKKKDASS</sequence>
<reference evidence="6" key="1">
    <citation type="submission" date="2014-09" db="EMBL/GenBank/DDBJ databases">
        <authorList>
            <person name="Illeghems K.G."/>
        </authorList>
    </citation>
    <scope>NUCLEOTIDE SEQUENCE [LARGE SCALE GENOMIC DNA]</scope>
    <source>
        <strain evidence="6">108B</strain>
    </source>
</reference>
<evidence type="ECO:0000259" key="4">
    <source>
        <dbReference type="SMART" id="SM00764"/>
    </source>
</evidence>
<dbReference type="KEGG" id="asz:ASN_2630"/>
<dbReference type="GO" id="GO:0016829">
    <property type="term" value="F:lyase activity"/>
    <property type="evidence" value="ECO:0007669"/>
    <property type="project" value="UniProtKB-KW"/>
</dbReference>
<organism evidence="5 6">
    <name type="scientific">Acetobacter senegalensis</name>
    <dbReference type="NCBI Taxonomy" id="446692"/>
    <lineage>
        <taxon>Bacteria</taxon>
        <taxon>Pseudomonadati</taxon>
        <taxon>Pseudomonadota</taxon>
        <taxon>Alphaproteobacteria</taxon>
        <taxon>Acetobacterales</taxon>
        <taxon>Acetobacteraceae</taxon>
        <taxon>Acetobacter</taxon>
    </lineage>
</organism>
<proteinExistence type="predicted"/>
<dbReference type="PIRSF" id="PIRSF005751">
    <property type="entry name" value="Acet_citr_lig"/>
    <property type="match status" value="1"/>
</dbReference>
<comment type="catalytic activity">
    <reaction evidence="3">
        <text>holo-[citrate lyase ACP] + acetate + ATP = acetyl-[citrate lyase ACP] + AMP + diphosphate</text>
        <dbReference type="Rhea" id="RHEA:23788"/>
        <dbReference type="Rhea" id="RHEA-COMP:10158"/>
        <dbReference type="Rhea" id="RHEA-COMP:13710"/>
        <dbReference type="ChEBI" id="CHEBI:30089"/>
        <dbReference type="ChEBI" id="CHEBI:30616"/>
        <dbReference type="ChEBI" id="CHEBI:33019"/>
        <dbReference type="ChEBI" id="CHEBI:82683"/>
        <dbReference type="ChEBI" id="CHEBI:137976"/>
        <dbReference type="ChEBI" id="CHEBI:456215"/>
        <dbReference type="EC" id="6.2.1.22"/>
    </reaction>
</comment>
<accession>A0A0U5EZE2</accession>
<keyword evidence="5" id="KW-0456">Lyase</keyword>
<dbReference type="SUPFAM" id="SSF52374">
    <property type="entry name" value="Nucleotidylyl transferase"/>
    <property type="match status" value="1"/>
</dbReference>
<evidence type="ECO:0000313" key="5">
    <source>
        <dbReference type="EMBL" id="CEF41911.1"/>
    </source>
</evidence>
<keyword evidence="2 3" id="KW-0067">ATP-binding</keyword>
<dbReference type="NCBIfam" id="TIGR00125">
    <property type="entry name" value="cyt_tran_rel"/>
    <property type="match status" value="1"/>
</dbReference>
<protein>
    <recommendedName>
        <fullName evidence="3">[Citrate [pro-3S]-lyase] ligase</fullName>
        <ecNumber evidence="3">6.2.1.22</ecNumber>
    </recommendedName>
</protein>
<evidence type="ECO:0000256" key="1">
    <source>
        <dbReference type="ARBA" id="ARBA00022741"/>
    </source>
</evidence>
<dbReference type="InterPro" id="IPR014729">
    <property type="entry name" value="Rossmann-like_a/b/a_fold"/>
</dbReference>
<dbReference type="InterPro" id="IPR013166">
    <property type="entry name" value="Citrate_lyase_ligase_C"/>
</dbReference>
<dbReference type="AlphaFoldDB" id="A0A0U5EZE2"/>
<keyword evidence="6" id="KW-1185">Reference proteome</keyword>
<evidence type="ECO:0000313" key="6">
    <source>
        <dbReference type="Proteomes" id="UP000056109"/>
    </source>
</evidence>
<dbReference type="Gene3D" id="3.40.50.620">
    <property type="entry name" value="HUPs"/>
    <property type="match status" value="1"/>
</dbReference>
<comment type="function">
    <text evidence="3">Acetylation of prosthetic group (2-(5''-phosphoribosyl)-3'-dephosphocoenzyme-A) of the gamma subunit of citrate lyase.</text>
</comment>
<dbReference type="GO" id="GO:0008771">
    <property type="term" value="F:[citrate (pro-3S)-lyase] ligase activity"/>
    <property type="evidence" value="ECO:0007669"/>
    <property type="project" value="UniProtKB-EC"/>
</dbReference>
<dbReference type="NCBIfam" id="TIGR00124">
    <property type="entry name" value="cit_ly_ligase"/>
    <property type="match status" value="1"/>
</dbReference>
<name>A0A0U5EZE2_9PROT</name>
<dbReference type="Pfam" id="PF08218">
    <property type="entry name" value="Citrate_ly_lig"/>
    <property type="match status" value="1"/>
</dbReference>
<dbReference type="EC" id="6.2.1.22" evidence="3"/>
<dbReference type="SMART" id="SM00764">
    <property type="entry name" value="Citrate_ly_lig"/>
    <property type="match status" value="1"/>
</dbReference>
<dbReference type="EMBL" id="LN606600">
    <property type="protein sequence ID" value="CEF41911.1"/>
    <property type="molecule type" value="Genomic_DNA"/>
</dbReference>
<dbReference type="PANTHER" id="PTHR40599">
    <property type="entry name" value="[CITRATE [PRO-3S]-LYASE] LIGASE"/>
    <property type="match status" value="1"/>
</dbReference>
<dbReference type="InterPro" id="IPR004821">
    <property type="entry name" value="Cyt_trans-like"/>
</dbReference>
<evidence type="ECO:0000256" key="2">
    <source>
        <dbReference type="ARBA" id="ARBA00022840"/>
    </source>
</evidence>
<dbReference type="PATRIC" id="fig|446692.3.peg.2749"/>
<dbReference type="Proteomes" id="UP000056109">
    <property type="component" value="Chromosome I"/>
</dbReference>
<evidence type="ECO:0000256" key="3">
    <source>
        <dbReference type="PIRNR" id="PIRNR005751"/>
    </source>
</evidence>
<dbReference type="GO" id="GO:0005524">
    <property type="term" value="F:ATP binding"/>
    <property type="evidence" value="ECO:0007669"/>
    <property type="project" value="UniProtKB-UniRule"/>
</dbReference>
<gene>
    <name evidence="5" type="primary">citC</name>
    <name evidence="5" type="ORF">ASN_2630</name>
</gene>
<keyword evidence="1 3" id="KW-0547">Nucleotide-binding</keyword>
<keyword evidence="3 5" id="KW-0436">Ligase</keyword>
<feature type="domain" description="Citrate lyase ligase C-terminal" evidence="4">
    <location>
        <begin position="158"/>
        <end position="344"/>
    </location>
</feature>